<dbReference type="AlphaFoldDB" id="A0A2H1WSW9"/>
<accession>A0A2H1WSW9</accession>
<gene>
    <name evidence="1" type="ORF">SFRICE_036825</name>
</gene>
<name>A0A2H1WSW9_SPOFR</name>
<protein>
    <submittedName>
        <fullName evidence="1">SFRICE_036825</fullName>
    </submittedName>
</protein>
<sequence length="70" mass="7963">MCIRYFCASRENRNEKAGVVPPWARGSVTLLLYKNNLVPTPALRAGAPCNLHSYLTDFPKKEEVLNWADR</sequence>
<dbReference type="EMBL" id="ODYU01010756">
    <property type="protein sequence ID" value="SOQ56066.1"/>
    <property type="molecule type" value="Genomic_DNA"/>
</dbReference>
<proteinExistence type="predicted"/>
<organism evidence="1">
    <name type="scientific">Spodoptera frugiperda</name>
    <name type="common">Fall armyworm</name>
    <dbReference type="NCBI Taxonomy" id="7108"/>
    <lineage>
        <taxon>Eukaryota</taxon>
        <taxon>Metazoa</taxon>
        <taxon>Ecdysozoa</taxon>
        <taxon>Arthropoda</taxon>
        <taxon>Hexapoda</taxon>
        <taxon>Insecta</taxon>
        <taxon>Pterygota</taxon>
        <taxon>Neoptera</taxon>
        <taxon>Endopterygota</taxon>
        <taxon>Lepidoptera</taxon>
        <taxon>Glossata</taxon>
        <taxon>Ditrysia</taxon>
        <taxon>Noctuoidea</taxon>
        <taxon>Noctuidae</taxon>
        <taxon>Amphipyrinae</taxon>
        <taxon>Spodoptera</taxon>
    </lineage>
</organism>
<evidence type="ECO:0000313" key="1">
    <source>
        <dbReference type="EMBL" id="SOQ56066.1"/>
    </source>
</evidence>
<reference evidence="1" key="1">
    <citation type="submission" date="2016-07" db="EMBL/GenBank/DDBJ databases">
        <authorList>
            <person name="Bretaudeau A."/>
        </authorList>
    </citation>
    <scope>NUCLEOTIDE SEQUENCE</scope>
    <source>
        <strain evidence="1">Rice</strain>
        <tissue evidence="1">Whole body</tissue>
    </source>
</reference>